<evidence type="ECO:0000313" key="6">
    <source>
        <dbReference type="Proteomes" id="UP000002313"/>
    </source>
</evidence>
<dbReference type="Gene3D" id="3.30.230.10">
    <property type="match status" value="1"/>
</dbReference>
<dbReference type="InterPro" id="IPR038973">
    <property type="entry name" value="MutL/Mlh/Pms-like"/>
</dbReference>
<dbReference type="Gene3D" id="3.30.1540.20">
    <property type="entry name" value="MutL, C-terminal domain, dimerisation subdomain"/>
    <property type="match status" value="1"/>
</dbReference>
<dbReference type="SUPFAM" id="SSF118116">
    <property type="entry name" value="DNA mismatch repair protein MutL"/>
    <property type="match status" value="1"/>
</dbReference>
<reference evidence="5 6" key="2">
    <citation type="journal article" date="2012" name="Proc. Natl. Acad. Sci. U.S.A.">
        <title>Gain and loss of multiple functionally related, horizontally transferred genes in the reduced genomes of two microsporidian parasites.</title>
        <authorList>
            <person name="Pombert J.-F."/>
            <person name="Selman M."/>
            <person name="Burki F."/>
            <person name="Bardell F.T."/>
            <person name="Farinelli L."/>
            <person name="Solter L.F."/>
            <person name="Whitman D.W."/>
            <person name="Weiss L.M."/>
            <person name="Corradi N."/>
            <person name="Keeling P.J."/>
        </authorList>
    </citation>
    <scope>NUCLEOTIDE SEQUENCE [LARGE SCALE GENOMIC DNA]</scope>
    <source>
        <strain evidence="5 6">ATCC 50506</strain>
    </source>
</reference>
<dbReference type="InterPro" id="IPR020568">
    <property type="entry name" value="Ribosomal_Su5_D2-typ_SF"/>
</dbReference>
<dbReference type="GO" id="GO:0006298">
    <property type="term" value="P:mismatch repair"/>
    <property type="evidence" value="ECO:0007669"/>
    <property type="project" value="InterPro"/>
</dbReference>
<evidence type="ECO:0000256" key="2">
    <source>
        <dbReference type="ARBA" id="ARBA00022763"/>
    </source>
</evidence>
<keyword evidence="6" id="KW-1185">Reference proteome</keyword>
<dbReference type="InterPro" id="IPR014790">
    <property type="entry name" value="MutL_C"/>
</dbReference>
<dbReference type="GeneID" id="9699683"/>
<dbReference type="Gene3D" id="3.30.1370.100">
    <property type="entry name" value="MutL, C-terminal domain, regulatory subdomain"/>
    <property type="match status" value="1"/>
</dbReference>
<dbReference type="SMART" id="SM00853">
    <property type="entry name" value="MutL_C"/>
    <property type="match status" value="1"/>
</dbReference>
<dbReference type="KEGG" id="ein:Eint_111150"/>
<dbReference type="PANTHER" id="PTHR10073:SF52">
    <property type="entry name" value="MISMATCH REPAIR ENDONUCLEASE PMS2"/>
    <property type="match status" value="1"/>
</dbReference>
<feature type="compositionally biased region" description="Low complexity" evidence="3">
    <location>
        <begin position="388"/>
        <end position="397"/>
    </location>
</feature>
<evidence type="ECO:0000259" key="4">
    <source>
        <dbReference type="SMART" id="SM00853"/>
    </source>
</evidence>
<dbReference type="NCBIfam" id="TIGR00585">
    <property type="entry name" value="mutl"/>
    <property type="match status" value="1"/>
</dbReference>
<dbReference type="VEuPathDB" id="MicrosporidiaDB:Eint_111150"/>
<evidence type="ECO:0000256" key="3">
    <source>
        <dbReference type="SAM" id="MobiDB-lite"/>
    </source>
</evidence>
<organism evidence="5 6">
    <name type="scientific">Encephalitozoon intestinalis (strain ATCC 50506)</name>
    <name type="common">Microsporidian parasite</name>
    <name type="synonym">Septata intestinalis</name>
    <dbReference type="NCBI Taxonomy" id="876142"/>
    <lineage>
        <taxon>Eukaryota</taxon>
        <taxon>Fungi</taxon>
        <taxon>Fungi incertae sedis</taxon>
        <taxon>Microsporidia</taxon>
        <taxon>Unikaryonidae</taxon>
        <taxon>Encephalitozoon</taxon>
    </lineage>
</organism>
<sequence>MIKRLPEDIGRRIKAQRSIPNTYIVVKELVENSIDSECTWIRIQVDDSIVVEDNGCGISDLRDVGVEGSTSKESMAYYVLGCVDRVEKPSYGFRGQALSSLSEVCDLEIISRSEHPFGLKKDFSTGIVSRCAREKGTTVRVRNLFKNCPLRRSASESRLKKDLGRICALIESYRCTNKINFTLFHKRKVLLSCGGYETPREYFESNYPSFVGKYMELCNGQVEFFMLPASVREPKQLMFLERRPISNKRISAAIKNEFNLYSEGIPTFVLVIKGYGDVNVSTDKSEVIFSDEGGILSLLKSEIGRFFSSEVHMHSRSIPKTLGSYSPARNETEDNSGEGFMGSNFSGTAVHHPAVRLSRVAPSLGKRERKQNEMTEENEERSKDSSSVEEPSSGIGSLDNTEVKPSSSNLSEELEPPLEEKQQEEIYENEGHLATGAYSFFKYDELVHPKISFSKSDFNRLEIIGQFNNGFIIAKLEKNEKTYLIAVDQHAADEIRNFENIKKTFYLKKQSVIVPVKLDLTPIEEMIVNENSEVFEKNGFVVKNGMLETIPVYRNQVFGIKEFRELLEDVKNEEYEFKKIRSIIASKACRTSVMIGDALSAADMKRIVRSLGVLDRPWKCPHGRPTFMILNEAEI</sequence>
<gene>
    <name evidence="5" type="ORF">Eint_111150</name>
</gene>
<comment type="similarity">
    <text evidence="1">Belongs to the DNA mismatch repair MutL/HexB family.</text>
</comment>
<dbReference type="Pfam" id="PF08676">
    <property type="entry name" value="MutL_C"/>
    <property type="match status" value="1"/>
</dbReference>
<dbReference type="SUPFAM" id="SSF55874">
    <property type="entry name" value="ATPase domain of HSP90 chaperone/DNA topoisomerase II/histidine kinase"/>
    <property type="match status" value="1"/>
</dbReference>
<dbReference type="GO" id="GO:0005524">
    <property type="term" value="F:ATP binding"/>
    <property type="evidence" value="ECO:0007669"/>
    <property type="project" value="InterPro"/>
</dbReference>
<proteinExistence type="inferred from homology"/>
<dbReference type="OrthoDB" id="10263226at2759"/>
<feature type="domain" description="MutL C-terminal dimerisation" evidence="4">
    <location>
        <begin position="463"/>
        <end position="599"/>
    </location>
</feature>
<dbReference type="FunFam" id="3.30.1370.100:FF:000001">
    <property type="entry name" value="Mismatch repair endonuclease pms1, putative"/>
    <property type="match status" value="1"/>
</dbReference>
<dbReference type="EMBL" id="CP001952">
    <property type="protein sequence ID" value="ADM12614.1"/>
    <property type="molecule type" value="Genomic_DNA"/>
</dbReference>
<dbReference type="GO" id="GO:0140664">
    <property type="term" value="F:ATP-dependent DNA damage sensor activity"/>
    <property type="evidence" value="ECO:0007669"/>
    <property type="project" value="InterPro"/>
</dbReference>
<dbReference type="InterPro" id="IPR014721">
    <property type="entry name" value="Ribsml_uS5_D2-typ_fold_subgr"/>
</dbReference>
<dbReference type="GO" id="GO:0016887">
    <property type="term" value="F:ATP hydrolysis activity"/>
    <property type="evidence" value="ECO:0007669"/>
    <property type="project" value="InterPro"/>
</dbReference>
<reference evidence="5 6" key="1">
    <citation type="journal article" date="2010" name="Nat. Commun.">
        <title>The complete sequence of the smallest known nuclear genome from the microsporidian Encephalitozoon intestinalis.</title>
        <authorList>
            <person name="Corradi N."/>
            <person name="Pombert J.-F."/>
            <person name="Farinelli L."/>
            <person name="Didier E.S."/>
            <person name="Keeling P.J."/>
        </authorList>
    </citation>
    <scope>NUCLEOTIDE SEQUENCE [LARGE SCALE GENOMIC DNA]</scope>
    <source>
        <strain evidence="5 6">ATCC 50506</strain>
    </source>
</reference>
<dbReference type="InterPro" id="IPR042121">
    <property type="entry name" value="MutL_C_regsub"/>
</dbReference>
<dbReference type="InterPro" id="IPR042120">
    <property type="entry name" value="MutL_C_dimsub"/>
</dbReference>
<protein>
    <submittedName>
        <fullName evidence="5">DNA mismatch repair protein MutL</fullName>
    </submittedName>
</protein>
<feature type="region of interest" description="Disordered" evidence="3">
    <location>
        <begin position="319"/>
        <end position="422"/>
    </location>
</feature>
<dbReference type="GO" id="GO:0032389">
    <property type="term" value="C:MutLalpha complex"/>
    <property type="evidence" value="ECO:0007669"/>
    <property type="project" value="TreeGrafter"/>
</dbReference>
<name>E0S9Z2_ENCIT</name>
<dbReference type="InterPro" id="IPR002099">
    <property type="entry name" value="MutL/Mlh/PMS"/>
</dbReference>
<dbReference type="SUPFAM" id="SSF54211">
    <property type="entry name" value="Ribosomal protein S5 domain 2-like"/>
    <property type="match status" value="1"/>
</dbReference>
<dbReference type="HOGENOM" id="CLU_004131_0_2_1"/>
<dbReference type="InterPro" id="IPR037198">
    <property type="entry name" value="MutL_C_sf"/>
</dbReference>
<dbReference type="GO" id="GO:0030983">
    <property type="term" value="F:mismatched DNA binding"/>
    <property type="evidence" value="ECO:0007669"/>
    <property type="project" value="InterPro"/>
</dbReference>
<dbReference type="Pfam" id="PF13589">
    <property type="entry name" value="HATPase_c_3"/>
    <property type="match status" value="1"/>
</dbReference>
<dbReference type="Proteomes" id="UP000002313">
    <property type="component" value="Chromosome XI"/>
</dbReference>
<dbReference type="InterPro" id="IPR036890">
    <property type="entry name" value="HATPase_C_sf"/>
</dbReference>
<accession>E0S9Z2</accession>
<dbReference type="Gene3D" id="3.30.565.10">
    <property type="entry name" value="Histidine kinase-like ATPase, C-terminal domain"/>
    <property type="match status" value="1"/>
</dbReference>
<dbReference type="PANTHER" id="PTHR10073">
    <property type="entry name" value="DNA MISMATCH REPAIR PROTEIN MLH, PMS, MUTL"/>
    <property type="match status" value="1"/>
</dbReference>
<evidence type="ECO:0000256" key="1">
    <source>
        <dbReference type="ARBA" id="ARBA00006082"/>
    </source>
</evidence>
<evidence type="ECO:0000313" key="5">
    <source>
        <dbReference type="EMBL" id="ADM12614.1"/>
    </source>
</evidence>
<dbReference type="Pfam" id="PF01119">
    <property type="entry name" value="DNA_mis_repair"/>
    <property type="match status" value="1"/>
</dbReference>
<dbReference type="InterPro" id="IPR013507">
    <property type="entry name" value="DNA_mismatch_S5_2-like"/>
</dbReference>
<keyword evidence="2" id="KW-0227">DNA damage</keyword>
<dbReference type="RefSeq" id="XP_003073974.1">
    <property type="nucleotide sequence ID" value="XM_003073928.1"/>
</dbReference>
<dbReference type="AlphaFoldDB" id="E0S9Z2"/>